<keyword evidence="13" id="KW-1185">Reference proteome</keyword>
<comment type="similarity">
    <text evidence="8">Belongs to the AP2/ERF transcription factor family. ERF subfamily.</text>
</comment>
<evidence type="ECO:0000256" key="1">
    <source>
        <dbReference type="ARBA" id="ARBA00004123"/>
    </source>
</evidence>
<keyword evidence="5" id="KW-0010">Activator</keyword>
<keyword evidence="3" id="KW-0805">Transcription regulation</keyword>
<feature type="compositionally biased region" description="Low complexity" evidence="10">
    <location>
        <begin position="9"/>
        <end position="24"/>
    </location>
</feature>
<keyword evidence="6" id="KW-0804">Transcription</keyword>
<reference evidence="12" key="1">
    <citation type="journal article" date="2022" name="Plant J.">
        <title>Strategies of tolerance reflected in two North American maple genomes.</title>
        <authorList>
            <person name="McEvoy S.L."/>
            <person name="Sezen U.U."/>
            <person name="Trouern-Trend A."/>
            <person name="McMahon S.M."/>
            <person name="Schaberg P.G."/>
            <person name="Yang J."/>
            <person name="Wegrzyn J.L."/>
            <person name="Swenson N.G."/>
        </authorList>
    </citation>
    <scope>NUCLEOTIDE SEQUENCE</scope>
    <source>
        <strain evidence="12">NS2018</strain>
    </source>
</reference>
<name>A0AA39VJH6_ACESA</name>
<dbReference type="GO" id="GO:0009873">
    <property type="term" value="P:ethylene-activated signaling pathway"/>
    <property type="evidence" value="ECO:0007669"/>
    <property type="project" value="UniProtKB-KW"/>
</dbReference>
<evidence type="ECO:0000256" key="8">
    <source>
        <dbReference type="ARBA" id="ARBA00024343"/>
    </source>
</evidence>
<keyword evidence="7" id="KW-0539">Nucleus</keyword>
<evidence type="ECO:0000256" key="6">
    <source>
        <dbReference type="ARBA" id="ARBA00023163"/>
    </source>
</evidence>
<evidence type="ECO:0000313" key="12">
    <source>
        <dbReference type="EMBL" id="KAK0580333.1"/>
    </source>
</evidence>
<evidence type="ECO:0000256" key="2">
    <source>
        <dbReference type="ARBA" id="ARBA00022745"/>
    </source>
</evidence>
<organism evidence="12 13">
    <name type="scientific">Acer saccharum</name>
    <name type="common">Sugar maple</name>
    <dbReference type="NCBI Taxonomy" id="4024"/>
    <lineage>
        <taxon>Eukaryota</taxon>
        <taxon>Viridiplantae</taxon>
        <taxon>Streptophyta</taxon>
        <taxon>Embryophyta</taxon>
        <taxon>Tracheophyta</taxon>
        <taxon>Spermatophyta</taxon>
        <taxon>Magnoliopsida</taxon>
        <taxon>eudicotyledons</taxon>
        <taxon>Gunneridae</taxon>
        <taxon>Pentapetalae</taxon>
        <taxon>rosids</taxon>
        <taxon>malvids</taxon>
        <taxon>Sapindales</taxon>
        <taxon>Sapindaceae</taxon>
        <taxon>Hippocastanoideae</taxon>
        <taxon>Acereae</taxon>
        <taxon>Acer</taxon>
    </lineage>
</organism>
<dbReference type="GO" id="GO:0005634">
    <property type="term" value="C:nucleus"/>
    <property type="evidence" value="ECO:0007669"/>
    <property type="project" value="UniProtKB-SubCell"/>
</dbReference>
<comment type="function">
    <text evidence="9">Probably acts as a transcriptional activator. Binds to the GCC-box pathogenesis-related promoter element. May be involved in the regulation of gene expression by stress factors and by components of stress signal transduction pathways.</text>
</comment>
<accession>A0AA39VJH6</accession>
<evidence type="ECO:0000256" key="9">
    <source>
        <dbReference type="ARBA" id="ARBA00037379"/>
    </source>
</evidence>
<dbReference type="EMBL" id="JAUESC010000384">
    <property type="protein sequence ID" value="KAK0580333.1"/>
    <property type="molecule type" value="Genomic_DNA"/>
</dbReference>
<evidence type="ECO:0000256" key="3">
    <source>
        <dbReference type="ARBA" id="ARBA00023015"/>
    </source>
</evidence>
<dbReference type="AlphaFoldDB" id="A0AA39VJH6"/>
<dbReference type="SUPFAM" id="SSF54171">
    <property type="entry name" value="DNA-binding domain"/>
    <property type="match status" value="1"/>
</dbReference>
<feature type="region of interest" description="Disordered" evidence="10">
    <location>
        <begin position="1"/>
        <end position="30"/>
    </location>
</feature>
<evidence type="ECO:0000313" key="13">
    <source>
        <dbReference type="Proteomes" id="UP001168877"/>
    </source>
</evidence>
<evidence type="ECO:0000256" key="7">
    <source>
        <dbReference type="ARBA" id="ARBA00023242"/>
    </source>
</evidence>
<evidence type="ECO:0000259" key="11">
    <source>
        <dbReference type="PROSITE" id="PS51032"/>
    </source>
</evidence>
<dbReference type="InterPro" id="IPR050913">
    <property type="entry name" value="AP2/ERF_ERF"/>
</dbReference>
<sequence length="373" mass="41472">MAGSETTKKITTTNNNKKNKISSTADVAQATKSPVVRSRFVGVRQRPSGRWVAEIKDSSQRVRLWLGTYDTPEEAARAYDEAARALRGENARTNFASSVVNNYNNSSSTTTHQSGSSSSSSNGHGLSLSSLKAKLSKNLQNIMARSTENNYKSTRSRVSDQFTFASIFHFRSHQYQTVLPVEYMKNIDKVVQPSIIVPHIIADDDDDHHHHHQPSSWESTSTTTTATTVSDCSNNDQYWTGFRQYGVDSDQGSDIGEVSVGDHDQNQGFVDQMISGWIDSPEMSDSGCDQGSRSKRFKVSSSVMLSGEKRISFQYLSLKEIEAIERGTDRSLVAVNVKSSLILNTSKSNLRLKKWWRTVSMGSQLICDRQMNG</sequence>
<dbReference type="PANTHER" id="PTHR31194:SF133">
    <property type="entry name" value="AP2_ERF DOMAIN-CONTAINING PROTEIN"/>
    <property type="match status" value="1"/>
</dbReference>
<evidence type="ECO:0000256" key="5">
    <source>
        <dbReference type="ARBA" id="ARBA00023159"/>
    </source>
</evidence>
<dbReference type="InterPro" id="IPR001471">
    <property type="entry name" value="AP2/ERF_dom"/>
</dbReference>
<feature type="region of interest" description="Disordered" evidence="10">
    <location>
        <begin position="205"/>
        <end position="224"/>
    </location>
</feature>
<dbReference type="Pfam" id="PF00847">
    <property type="entry name" value="AP2"/>
    <property type="match status" value="1"/>
</dbReference>
<comment type="subcellular location">
    <subcellularLocation>
        <location evidence="1">Nucleus</location>
    </subcellularLocation>
</comment>
<dbReference type="SMART" id="SM00380">
    <property type="entry name" value="AP2"/>
    <property type="match status" value="1"/>
</dbReference>
<evidence type="ECO:0000256" key="10">
    <source>
        <dbReference type="SAM" id="MobiDB-lite"/>
    </source>
</evidence>
<dbReference type="CDD" id="cd00018">
    <property type="entry name" value="AP2"/>
    <property type="match status" value="1"/>
</dbReference>
<keyword evidence="2" id="KW-0936">Ethylene signaling pathway</keyword>
<gene>
    <name evidence="12" type="ORF">LWI29_000778</name>
</gene>
<protein>
    <recommendedName>
        <fullName evidence="11">AP2/ERF domain-containing protein</fullName>
    </recommendedName>
</protein>
<dbReference type="InterPro" id="IPR036955">
    <property type="entry name" value="AP2/ERF_dom_sf"/>
</dbReference>
<proteinExistence type="inferred from homology"/>
<evidence type="ECO:0000256" key="4">
    <source>
        <dbReference type="ARBA" id="ARBA00023125"/>
    </source>
</evidence>
<dbReference type="PRINTS" id="PR00367">
    <property type="entry name" value="ETHRSPELEMNT"/>
</dbReference>
<dbReference type="PANTHER" id="PTHR31194">
    <property type="entry name" value="SHN SHINE , DNA BINDING / TRANSCRIPTION FACTOR"/>
    <property type="match status" value="1"/>
</dbReference>
<dbReference type="InterPro" id="IPR016177">
    <property type="entry name" value="DNA-bd_dom_sf"/>
</dbReference>
<keyword evidence="4" id="KW-0238">DNA-binding</keyword>
<comment type="caution">
    <text evidence="12">The sequence shown here is derived from an EMBL/GenBank/DDBJ whole genome shotgun (WGS) entry which is preliminary data.</text>
</comment>
<feature type="compositionally biased region" description="Low complexity" evidence="10">
    <location>
        <begin position="215"/>
        <end position="224"/>
    </location>
</feature>
<dbReference type="PROSITE" id="PS51032">
    <property type="entry name" value="AP2_ERF"/>
    <property type="match status" value="1"/>
</dbReference>
<dbReference type="Proteomes" id="UP001168877">
    <property type="component" value="Unassembled WGS sequence"/>
</dbReference>
<dbReference type="FunFam" id="3.30.730.10:FF:000005">
    <property type="entry name" value="ethylene-responsive transcription factor RAP2-11"/>
    <property type="match status" value="1"/>
</dbReference>
<dbReference type="GO" id="GO:0003677">
    <property type="term" value="F:DNA binding"/>
    <property type="evidence" value="ECO:0007669"/>
    <property type="project" value="UniProtKB-KW"/>
</dbReference>
<feature type="region of interest" description="Disordered" evidence="10">
    <location>
        <begin position="103"/>
        <end position="127"/>
    </location>
</feature>
<dbReference type="GO" id="GO:0003700">
    <property type="term" value="F:DNA-binding transcription factor activity"/>
    <property type="evidence" value="ECO:0007669"/>
    <property type="project" value="InterPro"/>
</dbReference>
<reference evidence="12" key="2">
    <citation type="submission" date="2023-06" db="EMBL/GenBank/DDBJ databases">
        <authorList>
            <person name="Swenson N.G."/>
            <person name="Wegrzyn J.L."/>
            <person name="Mcevoy S.L."/>
        </authorList>
    </citation>
    <scope>NUCLEOTIDE SEQUENCE</scope>
    <source>
        <strain evidence="12">NS2018</strain>
        <tissue evidence="12">Leaf</tissue>
    </source>
</reference>
<dbReference type="Gene3D" id="3.30.730.10">
    <property type="entry name" value="AP2/ERF domain"/>
    <property type="match status" value="1"/>
</dbReference>
<feature type="domain" description="AP2/ERF" evidence="11">
    <location>
        <begin position="39"/>
        <end position="96"/>
    </location>
</feature>